<sequence>MNRQASTSDISPACAGVDAPIARSGALPRIAVPAAAVLLALQLAALGAWALSWLTSDADPVGASGHGMPPLGHDLRVFWTVSWITRHLGPLAAFDPTTLFPALLRFFPAYPDAGHWLYPPPLQWGIQPLSWLSYPAAYAVYVVVSLAAYFAAVRIWRGQSGWPWLVALAFPGLWVALLAGQNSLVTLLLMCVALTYGESRPSLAGLCGGLLVIKPQLALLLPLWWICAGQWRALTTMVIVGAVACGLSMAWAGWPLWRAFFLAVSQFNTEVVQQGEGGIWHAMPTVFAMARLQGVELSGAYALYAVIALPSVLFTAWLWTTPAPPALRVAAATTATLLAQPYLLYYELAWLIVPLMALTGLPQGAGAGGTPMTRSRRAMLNGASTALAWLVWIVPLQAYLAALWPPMGQWGVVLLPLTMLWIVYRALRWWRAHNGTHCPRT</sequence>
<reference evidence="9 10" key="1">
    <citation type="submission" date="2019-08" db="EMBL/GenBank/DDBJ databases">
        <authorList>
            <person name="Peeters C."/>
        </authorList>
    </citation>
    <scope>NUCLEOTIDE SEQUENCE [LARGE SCALE GENOMIC DNA]</scope>
    <source>
        <strain evidence="9 10">LMG 31116</strain>
    </source>
</reference>
<evidence type="ECO:0000313" key="9">
    <source>
        <dbReference type="EMBL" id="VVE09441.1"/>
    </source>
</evidence>
<evidence type="ECO:0000256" key="2">
    <source>
        <dbReference type="ARBA" id="ARBA00022475"/>
    </source>
</evidence>
<evidence type="ECO:0008006" key="11">
    <source>
        <dbReference type="Google" id="ProtNLM"/>
    </source>
</evidence>
<feature type="transmembrane region" description="Helical" evidence="8">
    <location>
        <begin position="131"/>
        <end position="152"/>
    </location>
</feature>
<feature type="transmembrane region" description="Helical" evidence="8">
    <location>
        <begin position="30"/>
        <end position="51"/>
    </location>
</feature>
<keyword evidence="10" id="KW-1185">Reference proteome</keyword>
<evidence type="ECO:0000256" key="5">
    <source>
        <dbReference type="ARBA" id="ARBA00022989"/>
    </source>
</evidence>
<name>A0A5E4VBF1_9BURK</name>
<feature type="transmembrane region" description="Helical" evidence="8">
    <location>
        <begin position="407"/>
        <end position="427"/>
    </location>
</feature>
<feature type="transmembrane region" description="Helical" evidence="8">
    <location>
        <begin position="164"/>
        <end position="197"/>
    </location>
</feature>
<keyword evidence="3" id="KW-0808">Transferase</keyword>
<feature type="transmembrane region" description="Helical" evidence="8">
    <location>
        <begin position="203"/>
        <end position="226"/>
    </location>
</feature>
<evidence type="ECO:0000313" key="10">
    <source>
        <dbReference type="Proteomes" id="UP000368474"/>
    </source>
</evidence>
<keyword evidence="2" id="KW-1003">Cell membrane</keyword>
<feature type="transmembrane region" description="Helical" evidence="8">
    <location>
        <begin position="301"/>
        <end position="319"/>
    </location>
</feature>
<comment type="similarity">
    <text evidence="7">Belongs to the glycosyltransferase 87 family.</text>
</comment>
<dbReference type="AlphaFoldDB" id="A0A5E4VBF1"/>
<dbReference type="RefSeq" id="WP_150566993.1">
    <property type="nucleotide sequence ID" value="NZ_CABPSD010000006.1"/>
</dbReference>
<evidence type="ECO:0000256" key="4">
    <source>
        <dbReference type="ARBA" id="ARBA00022692"/>
    </source>
</evidence>
<comment type="subcellular location">
    <subcellularLocation>
        <location evidence="1">Cell membrane</location>
        <topology evidence="1">Multi-pass membrane protein</topology>
    </subcellularLocation>
</comment>
<keyword evidence="5 8" id="KW-1133">Transmembrane helix</keyword>
<feature type="transmembrane region" description="Helical" evidence="8">
    <location>
        <begin position="380"/>
        <end position="401"/>
    </location>
</feature>
<evidence type="ECO:0000256" key="7">
    <source>
        <dbReference type="ARBA" id="ARBA00024033"/>
    </source>
</evidence>
<feature type="transmembrane region" description="Helical" evidence="8">
    <location>
        <begin position="233"/>
        <end position="254"/>
    </location>
</feature>
<dbReference type="GO" id="GO:0005886">
    <property type="term" value="C:plasma membrane"/>
    <property type="evidence" value="ECO:0007669"/>
    <property type="project" value="UniProtKB-SubCell"/>
</dbReference>
<dbReference type="GO" id="GO:0016758">
    <property type="term" value="F:hexosyltransferase activity"/>
    <property type="evidence" value="ECO:0007669"/>
    <property type="project" value="InterPro"/>
</dbReference>
<dbReference type="Pfam" id="PF09594">
    <property type="entry name" value="GT87"/>
    <property type="match status" value="1"/>
</dbReference>
<accession>A0A5E4VBF1</accession>
<evidence type="ECO:0000256" key="8">
    <source>
        <dbReference type="SAM" id="Phobius"/>
    </source>
</evidence>
<dbReference type="EMBL" id="CABPSD010000006">
    <property type="protein sequence ID" value="VVE09441.1"/>
    <property type="molecule type" value="Genomic_DNA"/>
</dbReference>
<keyword evidence="6 8" id="KW-0472">Membrane</keyword>
<proteinExistence type="inferred from homology"/>
<keyword evidence="4 8" id="KW-0812">Transmembrane</keyword>
<dbReference type="InterPro" id="IPR018584">
    <property type="entry name" value="GT87"/>
</dbReference>
<evidence type="ECO:0000256" key="6">
    <source>
        <dbReference type="ARBA" id="ARBA00023136"/>
    </source>
</evidence>
<gene>
    <name evidence="9" type="ORF">PMO31116_02528</name>
</gene>
<protein>
    <recommendedName>
        <fullName evidence="11">DUF2029 domain-containing protein</fullName>
    </recommendedName>
</protein>
<dbReference type="Proteomes" id="UP000368474">
    <property type="component" value="Unassembled WGS sequence"/>
</dbReference>
<organism evidence="9 10">
    <name type="scientific">Pandoraea morbifera</name>
    <dbReference type="NCBI Taxonomy" id="2508300"/>
    <lineage>
        <taxon>Bacteria</taxon>
        <taxon>Pseudomonadati</taxon>
        <taxon>Pseudomonadota</taxon>
        <taxon>Betaproteobacteria</taxon>
        <taxon>Burkholderiales</taxon>
        <taxon>Burkholderiaceae</taxon>
        <taxon>Pandoraea</taxon>
    </lineage>
</organism>
<evidence type="ECO:0000256" key="1">
    <source>
        <dbReference type="ARBA" id="ARBA00004651"/>
    </source>
</evidence>
<evidence type="ECO:0000256" key="3">
    <source>
        <dbReference type="ARBA" id="ARBA00022679"/>
    </source>
</evidence>